<dbReference type="CDD" id="cd03214">
    <property type="entry name" value="ABC_Iron-Siderophores_B12_Hemin"/>
    <property type="match status" value="1"/>
</dbReference>
<name>A0A6A7K7U7_9FIRM</name>
<dbReference type="PROSITE" id="PS00211">
    <property type="entry name" value="ABC_TRANSPORTER_1"/>
    <property type="match status" value="1"/>
</dbReference>
<evidence type="ECO:0000256" key="1">
    <source>
        <dbReference type="ARBA" id="ARBA00022448"/>
    </source>
</evidence>
<evidence type="ECO:0000256" key="2">
    <source>
        <dbReference type="ARBA" id="ARBA00022741"/>
    </source>
</evidence>
<dbReference type="InterPro" id="IPR017871">
    <property type="entry name" value="ABC_transporter-like_CS"/>
</dbReference>
<dbReference type="GO" id="GO:0005524">
    <property type="term" value="F:ATP binding"/>
    <property type="evidence" value="ECO:0007669"/>
    <property type="project" value="UniProtKB-KW"/>
</dbReference>
<dbReference type="SMART" id="SM00382">
    <property type="entry name" value="AAA"/>
    <property type="match status" value="1"/>
</dbReference>
<keyword evidence="2" id="KW-0547">Nucleotide-binding</keyword>
<dbReference type="SUPFAM" id="SSF52540">
    <property type="entry name" value="P-loop containing nucleoside triphosphate hydrolases"/>
    <property type="match status" value="1"/>
</dbReference>
<feature type="domain" description="ABC transporter" evidence="4">
    <location>
        <begin position="3"/>
        <end position="235"/>
    </location>
</feature>
<dbReference type="PANTHER" id="PTHR42794">
    <property type="entry name" value="HEMIN IMPORT ATP-BINDING PROTEIN HMUV"/>
    <property type="match status" value="1"/>
</dbReference>
<evidence type="ECO:0000259" key="4">
    <source>
        <dbReference type="PROSITE" id="PS50893"/>
    </source>
</evidence>
<organism evidence="5 6">
    <name type="scientific">Alkalibaculum sporogenes</name>
    <dbReference type="NCBI Taxonomy" id="2655001"/>
    <lineage>
        <taxon>Bacteria</taxon>
        <taxon>Bacillati</taxon>
        <taxon>Bacillota</taxon>
        <taxon>Clostridia</taxon>
        <taxon>Eubacteriales</taxon>
        <taxon>Eubacteriaceae</taxon>
        <taxon>Alkalibaculum</taxon>
    </lineage>
</organism>
<evidence type="ECO:0000313" key="6">
    <source>
        <dbReference type="Proteomes" id="UP000440004"/>
    </source>
</evidence>
<dbReference type="Gene3D" id="3.40.50.300">
    <property type="entry name" value="P-loop containing nucleotide triphosphate hydrolases"/>
    <property type="match status" value="1"/>
</dbReference>
<dbReference type="PROSITE" id="PS50893">
    <property type="entry name" value="ABC_TRANSPORTER_2"/>
    <property type="match status" value="1"/>
</dbReference>
<dbReference type="GO" id="GO:0016887">
    <property type="term" value="F:ATP hydrolysis activity"/>
    <property type="evidence" value="ECO:0007669"/>
    <property type="project" value="InterPro"/>
</dbReference>
<reference evidence="5 6" key="1">
    <citation type="submission" date="2019-10" db="EMBL/GenBank/DDBJ databases">
        <title>Alkalibaculum tamaniensis sp.nov., a new alkaliphilic acetogen, isolated on methoxylated aromatics from a mud volcano.</title>
        <authorList>
            <person name="Khomyakova M.A."/>
            <person name="Merkel A.Y."/>
            <person name="Bonch-Osmolovskaya E.A."/>
            <person name="Slobodkin A.I."/>
        </authorList>
    </citation>
    <scope>NUCLEOTIDE SEQUENCE [LARGE SCALE GENOMIC DNA]</scope>
    <source>
        <strain evidence="5 6">M08DMB</strain>
    </source>
</reference>
<accession>A0A6A7K7U7</accession>
<dbReference type="AlphaFoldDB" id="A0A6A7K7U7"/>
<sequence>MKLKAESVGFSYSDKIILNDISLDVKNKEFVGIIGPNGSGKSTILKNFYGALKANKGVAYLDDDDLFCMKANSRATKLAVVGQEDSVTFDFKVEEIVSMGRNPHKKLFDGATSIDKNIIHNALRQVGMDTMAKRQFRNLSGGEKQRVIIARALAQKTDFLILDEPTNHLDISYQLQVLDLVKSLNITVLAAIHDLNMASLYCDRLYVLKNGSVYSSGLVHEILTPELIYEVYGVYADVRVHPITQKVMITYLPNNLKQLREEKVV</sequence>
<evidence type="ECO:0000256" key="3">
    <source>
        <dbReference type="ARBA" id="ARBA00022840"/>
    </source>
</evidence>
<dbReference type="RefSeq" id="WP_152803132.1">
    <property type="nucleotide sequence ID" value="NZ_WHNX01000008.1"/>
</dbReference>
<dbReference type="Proteomes" id="UP000440004">
    <property type="component" value="Unassembled WGS sequence"/>
</dbReference>
<dbReference type="PANTHER" id="PTHR42794:SF2">
    <property type="entry name" value="ABC TRANSPORTER ATP-BINDING PROTEIN"/>
    <property type="match status" value="1"/>
</dbReference>
<dbReference type="InterPro" id="IPR027417">
    <property type="entry name" value="P-loop_NTPase"/>
</dbReference>
<dbReference type="InterPro" id="IPR003439">
    <property type="entry name" value="ABC_transporter-like_ATP-bd"/>
</dbReference>
<protein>
    <submittedName>
        <fullName evidence="5">ATP-binding cassette domain-containing protein</fullName>
    </submittedName>
</protein>
<dbReference type="Pfam" id="PF00005">
    <property type="entry name" value="ABC_tran"/>
    <property type="match status" value="1"/>
</dbReference>
<dbReference type="EMBL" id="WHNX01000008">
    <property type="protein sequence ID" value="MPW25559.1"/>
    <property type="molecule type" value="Genomic_DNA"/>
</dbReference>
<comment type="caution">
    <text evidence="5">The sequence shown here is derived from an EMBL/GenBank/DDBJ whole genome shotgun (WGS) entry which is preliminary data.</text>
</comment>
<proteinExistence type="predicted"/>
<dbReference type="InterPro" id="IPR003593">
    <property type="entry name" value="AAA+_ATPase"/>
</dbReference>
<gene>
    <name evidence="5" type="ORF">GC105_07130</name>
</gene>
<evidence type="ECO:0000313" key="5">
    <source>
        <dbReference type="EMBL" id="MPW25559.1"/>
    </source>
</evidence>
<keyword evidence="6" id="KW-1185">Reference proteome</keyword>
<keyword evidence="3 5" id="KW-0067">ATP-binding</keyword>
<dbReference type="FunFam" id="3.40.50.300:FF:000134">
    <property type="entry name" value="Iron-enterobactin ABC transporter ATP-binding protein"/>
    <property type="match status" value="1"/>
</dbReference>
<keyword evidence="1" id="KW-0813">Transport</keyword>